<name>A0ABN9GKC2_9NEOB</name>
<accession>A0ABN9GKC2</accession>
<evidence type="ECO:0000313" key="3">
    <source>
        <dbReference type="Proteomes" id="UP001162483"/>
    </source>
</evidence>
<proteinExistence type="predicted"/>
<reference evidence="2" key="1">
    <citation type="submission" date="2023-05" db="EMBL/GenBank/DDBJ databases">
        <authorList>
            <person name="Stuckert A."/>
        </authorList>
    </citation>
    <scope>NUCLEOTIDE SEQUENCE</scope>
</reference>
<gene>
    <name evidence="2" type="ORF">SPARVUS_LOCUS14030341</name>
</gene>
<dbReference type="Pfam" id="PF00005">
    <property type="entry name" value="ABC_tran"/>
    <property type="match status" value="1"/>
</dbReference>
<dbReference type="InterPro" id="IPR027417">
    <property type="entry name" value="P-loop_NTPase"/>
</dbReference>
<feature type="domain" description="ABC transporter" evidence="1">
    <location>
        <begin position="1"/>
        <end position="133"/>
    </location>
</feature>
<comment type="caution">
    <text evidence="2">The sequence shown here is derived from an EMBL/GenBank/DDBJ whole genome shotgun (WGS) entry which is preliminary data.</text>
</comment>
<dbReference type="PANTHER" id="PTHR24221">
    <property type="entry name" value="ATP-BINDING CASSETTE SUB-FAMILY B"/>
    <property type="match status" value="1"/>
</dbReference>
<dbReference type="Proteomes" id="UP001162483">
    <property type="component" value="Unassembled WGS sequence"/>
</dbReference>
<evidence type="ECO:0000259" key="1">
    <source>
        <dbReference type="Pfam" id="PF00005"/>
    </source>
</evidence>
<dbReference type="PANTHER" id="PTHR24221:SF165">
    <property type="entry name" value="BILE SALT EXPORT PUMP"/>
    <property type="match status" value="1"/>
</dbReference>
<dbReference type="InterPro" id="IPR039421">
    <property type="entry name" value="Type_1_exporter"/>
</dbReference>
<dbReference type="SUPFAM" id="SSF52540">
    <property type="entry name" value="P-loop containing nucleoside triphosphate hydrolases"/>
    <property type="match status" value="1"/>
</dbReference>
<keyword evidence="3" id="KW-1185">Reference proteome</keyword>
<dbReference type="InterPro" id="IPR003439">
    <property type="entry name" value="ABC_transporter-like_ATP-bd"/>
</dbReference>
<dbReference type="EMBL" id="CATNWA010018537">
    <property type="protein sequence ID" value="CAI9607983.1"/>
    <property type="molecule type" value="Genomic_DNA"/>
</dbReference>
<organism evidence="2 3">
    <name type="scientific">Staurois parvus</name>
    <dbReference type="NCBI Taxonomy" id="386267"/>
    <lineage>
        <taxon>Eukaryota</taxon>
        <taxon>Metazoa</taxon>
        <taxon>Chordata</taxon>
        <taxon>Craniata</taxon>
        <taxon>Vertebrata</taxon>
        <taxon>Euteleostomi</taxon>
        <taxon>Amphibia</taxon>
        <taxon>Batrachia</taxon>
        <taxon>Anura</taxon>
        <taxon>Neobatrachia</taxon>
        <taxon>Ranoidea</taxon>
        <taxon>Ranidae</taxon>
        <taxon>Staurois</taxon>
    </lineage>
</organism>
<feature type="non-terminal residue" evidence="2">
    <location>
        <position position="1"/>
    </location>
</feature>
<evidence type="ECO:0000313" key="2">
    <source>
        <dbReference type="EMBL" id="CAI9607983.1"/>
    </source>
</evidence>
<sequence>SGCGKSTSVQLLERFYDPDHGKVLIDGHTSKNINVAFLRSKIGIVSQEPVLFDCSIAENIKYGDNSKQISMDQVMEAAKKAQLHDFVMGLPDKYDTNVGAHGSQLSRGQKQRIAIARAIIRDPKILLLDEATSALDTESEKVRD</sequence>
<protein>
    <recommendedName>
        <fullName evidence="1">ABC transporter domain-containing protein</fullName>
    </recommendedName>
</protein>
<dbReference type="Gene3D" id="3.40.50.300">
    <property type="entry name" value="P-loop containing nucleotide triphosphate hydrolases"/>
    <property type="match status" value="1"/>
</dbReference>